<dbReference type="OrthoDB" id="9899235at2"/>
<dbReference type="RefSeq" id="WP_039902294.1">
    <property type="nucleotide sequence ID" value="NZ_CP026114.1"/>
</dbReference>
<organism evidence="3 4">
    <name type="scientific">Paraburkholderia terrae</name>
    <dbReference type="NCBI Taxonomy" id="311230"/>
    <lineage>
        <taxon>Bacteria</taxon>
        <taxon>Pseudomonadati</taxon>
        <taxon>Pseudomonadota</taxon>
        <taxon>Betaproteobacteria</taxon>
        <taxon>Burkholderiales</taxon>
        <taxon>Burkholderiaceae</taxon>
        <taxon>Paraburkholderia</taxon>
    </lineage>
</organism>
<dbReference type="KEGG" id="pter:C2L65_42135"/>
<gene>
    <name evidence="3" type="ORF">C2L65_42135</name>
</gene>
<dbReference type="AlphaFoldDB" id="A0A2I8F3N9"/>
<keyword evidence="2" id="KW-0812">Transmembrane</keyword>
<name>A0A2I8F3N9_9BURK</name>
<accession>A0A2I8F3N9</accession>
<evidence type="ECO:0000256" key="1">
    <source>
        <dbReference type="SAM" id="MobiDB-lite"/>
    </source>
</evidence>
<protein>
    <submittedName>
        <fullName evidence="3">Uncharacterized protein</fullName>
    </submittedName>
</protein>
<dbReference type="EMBL" id="CP026114">
    <property type="protein sequence ID" value="AUT66328.1"/>
    <property type="molecule type" value="Genomic_DNA"/>
</dbReference>
<sequence length="67" mass="7196">MKTLRIVGYAGLVAVAIMLLVAVCAILQDSMISHRAHRQELTGSTPSSPGARWITSVQCPSPFRLST</sequence>
<evidence type="ECO:0000313" key="3">
    <source>
        <dbReference type="EMBL" id="AUT66328.1"/>
    </source>
</evidence>
<feature type="transmembrane region" description="Helical" evidence="2">
    <location>
        <begin position="6"/>
        <end position="27"/>
    </location>
</feature>
<keyword evidence="2" id="KW-0472">Membrane</keyword>
<feature type="compositionally biased region" description="Polar residues" evidence="1">
    <location>
        <begin position="55"/>
        <end position="67"/>
    </location>
</feature>
<evidence type="ECO:0000256" key="2">
    <source>
        <dbReference type="SAM" id="Phobius"/>
    </source>
</evidence>
<proteinExistence type="predicted"/>
<keyword evidence="2" id="KW-1133">Transmembrane helix</keyword>
<feature type="region of interest" description="Disordered" evidence="1">
    <location>
        <begin position="40"/>
        <end position="67"/>
    </location>
</feature>
<evidence type="ECO:0000313" key="4">
    <source>
        <dbReference type="Proteomes" id="UP000243502"/>
    </source>
</evidence>
<reference evidence="3 4" key="1">
    <citation type="submission" date="2018-01" db="EMBL/GenBank/DDBJ databases">
        <title>Species boundaries and ecological features among Paraburkholderia terrae DSMZ17804T, P. hospita DSMZ17164T and P. caribensis DSMZ13236T.</title>
        <authorList>
            <person name="Pratama A.A."/>
        </authorList>
    </citation>
    <scope>NUCLEOTIDE SEQUENCE [LARGE SCALE GENOMIC DNA]</scope>
    <source>
        <strain evidence="3 4">DSM 17804</strain>
    </source>
</reference>
<dbReference type="Proteomes" id="UP000243502">
    <property type="component" value="Chromosome 4"/>
</dbReference>